<feature type="domain" description="AMP-binding enzyme C-terminal" evidence="4">
    <location>
        <begin position="442"/>
        <end position="518"/>
    </location>
</feature>
<dbReference type="PROSITE" id="PS00455">
    <property type="entry name" value="AMP_BINDING"/>
    <property type="match status" value="1"/>
</dbReference>
<dbReference type="InterPro" id="IPR020845">
    <property type="entry name" value="AMP-binding_CS"/>
</dbReference>
<keyword evidence="2" id="KW-0436">Ligase</keyword>
<evidence type="ECO:0000313" key="5">
    <source>
        <dbReference type="EMBL" id="NJC70625.1"/>
    </source>
</evidence>
<dbReference type="InterPro" id="IPR025110">
    <property type="entry name" value="AMP-bd_C"/>
</dbReference>
<reference evidence="5 6" key="1">
    <citation type="submission" date="2020-03" db="EMBL/GenBank/DDBJ databases">
        <title>WGS of the type strain of Planosporangium spp.</title>
        <authorList>
            <person name="Thawai C."/>
        </authorList>
    </citation>
    <scope>NUCLEOTIDE SEQUENCE [LARGE SCALE GENOMIC DNA]</scope>
    <source>
        <strain evidence="5 6">TBRC 5610</strain>
    </source>
</reference>
<organism evidence="5 6">
    <name type="scientific">Planosporangium thailandense</name>
    <dbReference type="NCBI Taxonomy" id="765197"/>
    <lineage>
        <taxon>Bacteria</taxon>
        <taxon>Bacillati</taxon>
        <taxon>Actinomycetota</taxon>
        <taxon>Actinomycetes</taxon>
        <taxon>Micromonosporales</taxon>
        <taxon>Micromonosporaceae</taxon>
        <taxon>Planosporangium</taxon>
    </lineage>
</organism>
<evidence type="ECO:0000256" key="2">
    <source>
        <dbReference type="ARBA" id="ARBA00022598"/>
    </source>
</evidence>
<dbReference type="Gene3D" id="3.40.50.980">
    <property type="match status" value="2"/>
</dbReference>
<accession>A0ABX0XZJ3</accession>
<name>A0ABX0XZJ3_9ACTN</name>
<dbReference type="Pfam" id="PF13193">
    <property type="entry name" value="AMP-binding_C"/>
    <property type="match status" value="1"/>
</dbReference>
<dbReference type="Gene3D" id="2.30.38.10">
    <property type="entry name" value="Luciferase, Domain 3"/>
    <property type="match status" value="1"/>
</dbReference>
<evidence type="ECO:0000313" key="6">
    <source>
        <dbReference type="Proteomes" id="UP000722989"/>
    </source>
</evidence>
<proteinExistence type="inferred from homology"/>
<dbReference type="EMBL" id="JAATVY010000007">
    <property type="protein sequence ID" value="NJC70625.1"/>
    <property type="molecule type" value="Genomic_DNA"/>
</dbReference>
<dbReference type="SUPFAM" id="SSF56801">
    <property type="entry name" value="Acetyl-CoA synthetase-like"/>
    <property type="match status" value="1"/>
</dbReference>
<sequence>MATLNTSYWPADTGEAIVDLTAGDLLREVAHAEPDRRALIAVAPGEEARVWTYRELLADAERAAQWLLTKFEPGEHITVWAPNVPEWVILQYGAALAGLVLVTANPALRAGELEYVLRQSKSVGIAYVDAFRGTDMASIVSDVRSRVPHLREAIRLSTWGAELRAFAGPQRPLPGVAPTDAAQLQYTSGTTGFPKGALLHHRGLITNAYHVHVRAQFPRHGVWATALPLFHTAGCGMSVLGTAASRGTLVLCQLFDPTLILESLQEWKADLYAGVPAMYVGLLSHPDFDAYNLSSVRITASGGDTVPAALVTEVERRFTSRFTTVYGQTELSPIIAQTSPDDAPQDKCDTVGRPLWQVEVKIVDPINGHALPVGGSGEICARGYQAMLGYFDMPEQTSQTVDADGWLHTGDLGVLDERGYLRVTGRLKDMIIRGGENIYPREIEAVLVTHPKVVNAVVVGVPDERWGEVVAAVIQPRDEDKPPSGTELHDFVRERLAPNKTPKTWYLTTGLPTNAMGKLQKFRLREQILDGTLRQLPSA</sequence>
<comment type="similarity">
    <text evidence="1">Belongs to the ATP-dependent AMP-binding enzyme family.</text>
</comment>
<dbReference type="Proteomes" id="UP000722989">
    <property type="component" value="Unassembled WGS sequence"/>
</dbReference>
<dbReference type="InterPro" id="IPR045851">
    <property type="entry name" value="AMP-bd_C_sf"/>
</dbReference>
<evidence type="ECO:0000256" key="1">
    <source>
        <dbReference type="ARBA" id="ARBA00006432"/>
    </source>
</evidence>
<dbReference type="Pfam" id="PF00501">
    <property type="entry name" value="AMP-binding"/>
    <property type="match status" value="1"/>
</dbReference>
<evidence type="ECO:0000259" key="4">
    <source>
        <dbReference type="Pfam" id="PF13193"/>
    </source>
</evidence>
<dbReference type="PANTHER" id="PTHR43201">
    <property type="entry name" value="ACYL-COA SYNTHETASE"/>
    <property type="match status" value="1"/>
</dbReference>
<dbReference type="Gene3D" id="3.30.300.30">
    <property type="match status" value="1"/>
</dbReference>
<dbReference type="PANTHER" id="PTHR43201:SF5">
    <property type="entry name" value="MEDIUM-CHAIN ACYL-COA LIGASE ACSF2, MITOCHONDRIAL"/>
    <property type="match status" value="1"/>
</dbReference>
<feature type="domain" description="AMP-dependent synthetase/ligase" evidence="3">
    <location>
        <begin position="27"/>
        <end position="391"/>
    </location>
</feature>
<evidence type="ECO:0000259" key="3">
    <source>
        <dbReference type="Pfam" id="PF00501"/>
    </source>
</evidence>
<gene>
    <name evidence="5" type="ORF">HC031_13010</name>
</gene>
<comment type="caution">
    <text evidence="5">The sequence shown here is derived from an EMBL/GenBank/DDBJ whole genome shotgun (WGS) entry which is preliminary data.</text>
</comment>
<keyword evidence="6" id="KW-1185">Reference proteome</keyword>
<dbReference type="RefSeq" id="WP_167925527.1">
    <property type="nucleotide sequence ID" value="NZ_JAATVY010000007.1"/>
</dbReference>
<protein>
    <submittedName>
        <fullName evidence="5">AMP-binding protein</fullName>
    </submittedName>
</protein>
<dbReference type="InterPro" id="IPR000873">
    <property type="entry name" value="AMP-dep_synth/lig_dom"/>
</dbReference>